<evidence type="ECO:0000259" key="5">
    <source>
        <dbReference type="PROSITE" id="PS50977"/>
    </source>
</evidence>
<feature type="domain" description="HTH tetR-type" evidence="5">
    <location>
        <begin position="6"/>
        <end position="66"/>
    </location>
</feature>
<dbReference type="SUPFAM" id="SSF46689">
    <property type="entry name" value="Homeodomain-like"/>
    <property type="match status" value="1"/>
</dbReference>
<proteinExistence type="predicted"/>
<evidence type="ECO:0000256" key="3">
    <source>
        <dbReference type="ARBA" id="ARBA00023163"/>
    </source>
</evidence>
<dbReference type="InterPro" id="IPR001647">
    <property type="entry name" value="HTH_TetR"/>
</dbReference>
<evidence type="ECO:0000256" key="2">
    <source>
        <dbReference type="ARBA" id="ARBA00023125"/>
    </source>
</evidence>
<dbReference type="InterPro" id="IPR009057">
    <property type="entry name" value="Homeodomain-like_sf"/>
</dbReference>
<protein>
    <submittedName>
        <fullName evidence="6">TetR/AcrR family transcriptional regulator</fullName>
    </submittedName>
</protein>
<dbReference type="Gene3D" id="1.10.10.60">
    <property type="entry name" value="Homeodomain-like"/>
    <property type="match status" value="1"/>
</dbReference>
<dbReference type="Pfam" id="PF00440">
    <property type="entry name" value="TetR_N"/>
    <property type="match status" value="1"/>
</dbReference>
<dbReference type="InterPro" id="IPR036271">
    <property type="entry name" value="Tet_transcr_reg_TetR-rel_C_sf"/>
</dbReference>
<dbReference type="PROSITE" id="PS50977">
    <property type="entry name" value="HTH_TETR_2"/>
    <property type="match status" value="1"/>
</dbReference>
<name>A0ABT1ENT7_9FIRM</name>
<dbReference type="InterPro" id="IPR041612">
    <property type="entry name" value="YfiR_C"/>
</dbReference>
<reference evidence="6 7" key="1">
    <citation type="journal article" date="2022" name="Genome Biol. Evol.">
        <title>Host diet, physiology and behaviors set the stage for Lachnospiraceae cladogenesis.</title>
        <authorList>
            <person name="Vera-Ponce De Leon A."/>
            <person name="Schneider M."/>
            <person name="Jahnes B.C."/>
            <person name="Sadowski V."/>
            <person name="Camuy-Velez L.A."/>
            <person name="Duan J."/>
            <person name="Sabree Z.L."/>
        </authorList>
    </citation>
    <scope>NUCLEOTIDE SEQUENCE [LARGE SCALE GENOMIC DNA]</scope>
    <source>
        <strain evidence="6 7">PAL227</strain>
    </source>
</reference>
<dbReference type="RefSeq" id="WP_262070252.1">
    <property type="nucleotide sequence ID" value="NZ_JAMXOC010000030.1"/>
</dbReference>
<keyword evidence="3" id="KW-0804">Transcription</keyword>
<keyword evidence="1" id="KW-0805">Transcription regulation</keyword>
<dbReference type="Gene3D" id="1.10.357.10">
    <property type="entry name" value="Tetracycline Repressor, domain 2"/>
    <property type="match status" value="1"/>
</dbReference>
<dbReference type="PANTHER" id="PTHR47506:SF6">
    <property type="entry name" value="HTH-TYPE TRANSCRIPTIONAL REPRESSOR NEMR"/>
    <property type="match status" value="1"/>
</dbReference>
<dbReference type="Proteomes" id="UP001523565">
    <property type="component" value="Unassembled WGS sequence"/>
</dbReference>
<evidence type="ECO:0000256" key="1">
    <source>
        <dbReference type="ARBA" id="ARBA00023015"/>
    </source>
</evidence>
<keyword evidence="2 4" id="KW-0238">DNA-binding</keyword>
<feature type="DNA-binding region" description="H-T-H motif" evidence="4">
    <location>
        <begin position="29"/>
        <end position="48"/>
    </location>
</feature>
<dbReference type="PANTHER" id="PTHR47506">
    <property type="entry name" value="TRANSCRIPTIONAL REGULATORY PROTEIN"/>
    <property type="match status" value="1"/>
</dbReference>
<organism evidence="6 7">
    <name type="scientific">Ohessyouella blattaphilus</name>
    <dbReference type="NCBI Taxonomy" id="2949333"/>
    <lineage>
        <taxon>Bacteria</taxon>
        <taxon>Bacillati</taxon>
        <taxon>Bacillota</taxon>
        <taxon>Clostridia</taxon>
        <taxon>Lachnospirales</taxon>
        <taxon>Lachnospiraceae</taxon>
        <taxon>Ohessyouella</taxon>
    </lineage>
</organism>
<dbReference type="Pfam" id="PF17922">
    <property type="entry name" value="TetR_C_17"/>
    <property type="match status" value="1"/>
</dbReference>
<evidence type="ECO:0000313" key="7">
    <source>
        <dbReference type="Proteomes" id="UP001523565"/>
    </source>
</evidence>
<gene>
    <name evidence="6" type="ORF">NK118_14070</name>
</gene>
<evidence type="ECO:0000313" key="6">
    <source>
        <dbReference type="EMBL" id="MCP1111376.1"/>
    </source>
</evidence>
<dbReference type="SUPFAM" id="SSF48498">
    <property type="entry name" value="Tetracyclin repressor-like, C-terminal domain"/>
    <property type="match status" value="1"/>
</dbReference>
<evidence type="ECO:0000256" key="4">
    <source>
        <dbReference type="PROSITE-ProRule" id="PRU00335"/>
    </source>
</evidence>
<accession>A0ABT1ENT7</accession>
<dbReference type="PRINTS" id="PR00455">
    <property type="entry name" value="HTHTETR"/>
</dbReference>
<sequence>MGKKGEKTKCNIREAAKTVFSSKGFKDVTMKDICEATGLSRGGLYLHYGSTQQIFLEIIDDMMRFQGDEFSKKIEQGLPASSILEQVLERYKDEMIDCEGSLGTAIYEYFSSPQSYEKDNILLIQYHKTLSMWKKLLEYGIERKEFNDVDPEAVIDTLVFAYQGVRLYSNLMPIDQKIPEHIISQIKKLLLP</sequence>
<comment type="caution">
    <text evidence="6">The sequence shown here is derived from an EMBL/GenBank/DDBJ whole genome shotgun (WGS) entry which is preliminary data.</text>
</comment>
<keyword evidence="7" id="KW-1185">Reference proteome</keyword>
<dbReference type="EMBL" id="JAMZFV010000030">
    <property type="protein sequence ID" value="MCP1111376.1"/>
    <property type="molecule type" value="Genomic_DNA"/>
</dbReference>